<name>Q0RHS7_FRAAA</name>
<dbReference type="EMBL" id="CT573213">
    <property type="protein sequence ID" value="CAJ62946.1"/>
    <property type="molecule type" value="Genomic_DNA"/>
</dbReference>
<dbReference type="HOGENOM" id="CLU_2395407_0_0_11"/>
<dbReference type="AlphaFoldDB" id="Q0RHS7"/>
<feature type="region of interest" description="Disordered" evidence="1">
    <location>
        <begin position="1"/>
        <end position="36"/>
    </location>
</feature>
<dbReference type="InterPro" id="IPR023817">
    <property type="entry name" value="Frankia_40_dom"/>
</dbReference>
<reference evidence="2 3" key="1">
    <citation type="journal article" date="2007" name="Genome Res.">
        <title>Genome characteristics of facultatively symbiotic Frankia sp. strains reflect host range and host plant biogeography.</title>
        <authorList>
            <person name="Normand P."/>
            <person name="Lapierre P."/>
            <person name="Tisa L.S."/>
            <person name="Gogarten J.P."/>
            <person name="Alloisio N."/>
            <person name="Bagnarol E."/>
            <person name="Bassi C.A."/>
            <person name="Berry A.M."/>
            <person name="Bickhart D.M."/>
            <person name="Choisne N."/>
            <person name="Couloux A."/>
            <person name="Cournoyer B."/>
            <person name="Cruveiller S."/>
            <person name="Daubin V."/>
            <person name="Demange N."/>
            <person name="Francino M.P."/>
            <person name="Goltsman E."/>
            <person name="Huang Y."/>
            <person name="Kopp O.R."/>
            <person name="Labarre L."/>
            <person name="Lapidus A."/>
            <person name="Lavire C."/>
            <person name="Marechal J."/>
            <person name="Martinez M."/>
            <person name="Mastronunzio J.E."/>
            <person name="Mullin B.C."/>
            <person name="Niemann J."/>
            <person name="Pujic P."/>
            <person name="Rawnsley T."/>
            <person name="Rouy Z."/>
            <person name="Schenowitz C."/>
            <person name="Sellstedt A."/>
            <person name="Tavares F."/>
            <person name="Tomkins J.P."/>
            <person name="Vallenet D."/>
            <person name="Valverde C."/>
            <person name="Wall L.G."/>
            <person name="Wang Y."/>
            <person name="Medigue C."/>
            <person name="Benson D.R."/>
        </authorList>
    </citation>
    <scope>NUCLEOTIDE SEQUENCE [LARGE SCALE GENOMIC DNA]</scope>
    <source>
        <strain evidence="3">DSM 45986 / CECT 9034 / ACN14a</strain>
    </source>
</reference>
<organism evidence="2 3">
    <name type="scientific">Frankia alni (strain DSM 45986 / CECT 9034 / ACN14a)</name>
    <dbReference type="NCBI Taxonomy" id="326424"/>
    <lineage>
        <taxon>Bacteria</taxon>
        <taxon>Bacillati</taxon>
        <taxon>Actinomycetota</taxon>
        <taxon>Actinomycetes</taxon>
        <taxon>Frankiales</taxon>
        <taxon>Frankiaceae</taxon>
        <taxon>Frankia</taxon>
    </lineage>
</organism>
<protein>
    <submittedName>
        <fullName evidence="2">Uncharacterized protein</fullName>
    </submittedName>
</protein>
<gene>
    <name evidence="2" type="ordered locus">FRAAL4304</name>
</gene>
<dbReference type="STRING" id="326424.FRAAL4304"/>
<evidence type="ECO:0000256" key="1">
    <source>
        <dbReference type="SAM" id="MobiDB-lite"/>
    </source>
</evidence>
<dbReference type="Proteomes" id="UP000000657">
    <property type="component" value="Chromosome"/>
</dbReference>
<dbReference type="KEGG" id="fal:FRAAL4304"/>
<keyword evidence="3" id="KW-1185">Reference proteome</keyword>
<evidence type="ECO:0000313" key="3">
    <source>
        <dbReference type="Proteomes" id="UP000000657"/>
    </source>
</evidence>
<accession>Q0RHS7</accession>
<dbReference type="NCBIfam" id="TIGR03917">
    <property type="entry name" value="Frankia_40_dom"/>
    <property type="match status" value="1"/>
</dbReference>
<proteinExistence type="predicted"/>
<evidence type="ECO:0000313" key="2">
    <source>
        <dbReference type="EMBL" id="CAJ62946.1"/>
    </source>
</evidence>
<sequence>MADKRSTHRSGGTLDEALPDPTHPVQLPAMPGVNVHHTSGRTTAIVDTGVRLADIMLALGDVAPGARLVEAISNVGTTMLVFDQDVPQDGEAT</sequence>